<feature type="transmembrane region" description="Helical" evidence="1">
    <location>
        <begin position="142"/>
        <end position="163"/>
    </location>
</feature>
<keyword evidence="1" id="KW-1133">Transmembrane helix</keyword>
<evidence type="ECO:0008006" key="4">
    <source>
        <dbReference type="Google" id="ProtNLM"/>
    </source>
</evidence>
<comment type="caution">
    <text evidence="2">The sequence shown here is derived from an EMBL/GenBank/DDBJ whole genome shotgun (WGS) entry which is preliminary data.</text>
</comment>
<evidence type="ECO:0000256" key="1">
    <source>
        <dbReference type="SAM" id="Phobius"/>
    </source>
</evidence>
<feature type="transmembrane region" description="Helical" evidence="1">
    <location>
        <begin position="85"/>
        <end position="102"/>
    </location>
</feature>
<protein>
    <recommendedName>
        <fullName evidence="4">Phosphatidic acid phosphatase type 2/haloperoxidase domain-containing protein</fullName>
    </recommendedName>
</protein>
<reference evidence="2 3" key="1">
    <citation type="journal article" date="2016" name="Nat. Commun.">
        <title>Thousands of microbial genomes shed light on interconnected biogeochemical processes in an aquifer system.</title>
        <authorList>
            <person name="Anantharaman K."/>
            <person name="Brown C.T."/>
            <person name="Hug L.A."/>
            <person name="Sharon I."/>
            <person name="Castelle C.J."/>
            <person name="Probst A.J."/>
            <person name="Thomas B.C."/>
            <person name="Singh A."/>
            <person name="Wilkins M.J."/>
            <person name="Karaoz U."/>
            <person name="Brodie E.L."/>
            <person name="Williams K.H."/>
            <person name="Hubbard S.S."/>
            <person name="Banfield J.F."/>
        </authorList>
    </citation>
    <scope>NUCLEOTIDE SEQUENCE [LARGE SCALE GENOMIC DNA]</scope>
</reference>
<evidence type="ECO:0000313" key="2">
    <source>
        <dbReference type="EMBL" id="OGK24446.1"/>
    </source>
</evidence>
<evidence type="ECO:0000313" key="3">
    <source>
        <dbReference type="Proteomes" id="UP000177159"/>
    </source>
</evidence>
<proteinExistence type="predicted"/>
<keyword evidence="1" id="KW-0812">Transmembrane</keyword>
<gene>
    <name evidence="2" type="ORF">A3C24_02080</name>
</gene>
<accession>A0A1F7H0S6</accession>
<dbReference type="Proteomes" id="UP000177159">
    <property type="component" value="Unassembled WGS sequence"/>
</dbReference>
<keyword evidence="1" id="KW-0472">Membrane</keyword>
<organism evidence="2 3">
    <name type="scientific">Candidatus Roizmanbacteria bacterium RIFCSPHIGHO2_02_FULL_37_24</name>
    <dbReference type="NCBI Taxonomy" id="1802037"/>
    <lineage>
        <taxon>Bacteria</taxon>
        <taxon>Candidatus Roizmaniibacteriota</taxon>
    </lineage>
</organism>
<feature type="transmembrane region" description="Helical" evidence="1">
    <location>
        <begin position="12"/>
        <end position="37"/>
    </location>
</feature>
<sequence length="198" mass="22311">MVNDKKNTIRIAKMISLVLGVPWIFTVILTLLITADISTSQTILLIFIFVIFNIGIPLGSLFYLYKKGKISDLDVTKRDERFTPLAIAMVSFLISLILTQFVGDRLIFEFSSIIFIILLINLLITFLWKISLHMGINIASSILVNALVAWKLPVLFLSIPLVYWSRRTLHRHSPLQLIAGCVVSGGIALLGLRYFGYI</sequence>
<feature type="transmembrane region" description="Helical" evidence="1">
    <location>
        <begin position="175"/>
        <end position="195"/>
    </location>
</feature>
<name>A0A1F7H0S6_9BACT</name>
<dbReference type="EMBL" id="MFZM01000007">
    <property type="protein sequence ID" value="OGK24446.1"/>
    <property type="molecule type" value="Genomic_DNA"/>
</dbReference>
<dbReference type="AlphaFoldDB" id="A0A1F7H0S6"/>
<feature type="transmembrane region" description="Helical" evidence="1">
    <location>
        <begin position="43"/>
        <end position="65"/>
    </location>
</feature>
<feature type="transmembrane region" description="Helical" evidence="1">
    <location>
        <begin position="108"/>
        <end position="130"/>
    </location>
</feature>